<keyword evidence="1" id="KW-0472">Membrane</keyword>
<evidence type="ECO:0000313" key="3">
    <source>
        <dbReference type="Proteomes" id="UP000034224"/>
    </source>
</evidence>
<protein>
    <submittedName>
        <fullName evidence="2">Uncharacterized protein</fullName>
    </submittedName>
</protein>
<organism evidence="2 3">
    <name type="scientific">Candidatus Jorgensenbacteria bacterium GW2011_GWB1_50_10</name>
    <dbReference type="NCBI Taxonomy" id="1618665"/>
    <lineage>
        <taxon>Bacteria</taxon>
        <taxon>Candidatus Joergenseniibacteriota</taxon>
    </lineage>
</organism>
<gene>
    <name evidence="2" type="ORF">UY55_C0002G0096</name>
</gene>
<keyword evidence="1" id="KW-1133">Transmembrane helix</keyword>
<evidence type="ECO:0000256" key="1">
    <source>
        <dbReference type="SAM" id="Phobius"/>
    </source>
</evidence>
<dbReference type="EMBL" id="LCQK01000002">
    <property type="protein sequence ID" value="KKW15040.1"/>
    <property type="molecule type" value="Genomic_DNA"/>
</dbReference>
<keyword evidence="1" id="KW-0812">Transmembrane</keyword>
<accession>A0A0G1W8U1</accession>
<sequence>MLDFSEQTGRRLMVIALVVLGAGFGFIGNLMTMDLPWARSEVDGVRHYSSTETYRVASSEEARDLLPWTVRTRGTMAFVQLVPDDSGYVKVMFTRDKRLMEAISAHAVENGEWPEVYIVAMVTETRHALLLGDIFRSSSVIRNHVVRVDGNAGTVNTIMQWYNSRPASAIRT</sequence>
<dbReference type="Proteomes" id="UP000034224">
    <property type="component" value="Unassembled WGS sequence"/>
</dbReference>
<feature type="transmembrane region" description="Helical" evidence="1">
    <location>
        <begin position="12"/>
        <end position="31"/>
    </location>
</feature>
<evidence type="ECO:0000313" key="2">
    <source>
        <dbReference type="EMBL" id="KKW15040.1"/>
    </source>
</evidence>
<name>A0A0G1W8U1_9BACT</name>
<reference evidence="2 3" key="1">
    <citation type="journal article" date="2015" name="Nature">
        <title>rRNA introns, odd ribosomes, and small enigmatic genomes across a large radiation of phyla.</title>
        <authorList>
            <person name="Brown C.T."/>
            <person name="Hug L.A."/>
            <person name="Thomas B.C."/>
            <person name="Sharon I."/>
            <person name="Castelle C.J."/>
            <person name="Singh A."/>
            <person name="Wilkins M.J."/>
            <person name="Williams K.H."/>
            <person name="Banfield J.F."/>
        </authorList>
    </citation>
    <scope>NUCLEOTIDE SEQUENCE [LARGE SCALE GENOMIC DNA]</scope>
</reference>
<comment type="caution">
    <text evidence="2">The sequence shown here is derived from an EMBL/GenBank/DDBJ whole genome shotgun (WGS) entry which is preliminary data.</text>
</comment>
<dbReference type="AlphaFoldDB" id="A0A0G1W8U1"/>
<proteinExistence type="predicted"/>